<reference evidence="4 5" key="1">
    <citation type="submission" date="2016-10" db="EMBL/GenBank/DDBJ databases">
        <authorList>
            <person name="de Groot N.N."/>
        </authorList>
    </citation>
    <scope>NUCLEOTIDE SEQUENCE [LARGE SCALE GENOMIC DNA]</scope>
    <source>
        <strain evidence="4 5">DSM 17074</strain>
    </source>
</reference>
<dbReference type="EMBL" id="FPAI01000009">
    <property type="protein sequence ID" value="SFS76005.1"/>
    <property type="molecule type" value="Genomic_DNA"/>
</dbReference>
<dbReference type="InterPro" id="IPR053162">
    <property type="entry name" value="DnaD"/>
</dbReference>
<organism evidence="4 5">
    <name type="scientific">Halolactibacillus miurensis</name>
    <dbReference type="NCBI Taxonomy" id="306541"/>
    <lineage>
        <taxon>Bacteria</taxon>
        <taxon>Bacillati</taxon>
        <taxon>Bacillota</taxon>
        <taxon>Bacilli</taxon>
        <taxon>Bacillales</taxon>
        <taxon>Bacillaceae</taxon>
        <taxon>Halolactibacillus</taxon>
    </lineage>
</organism>
<dbReference type="PANTHER" id="PTHR37293">
    <property type="entry name" value="PHAGE REPLICATION PROTEIN-RELATED"/>
    <property type="match status" value="1"/>
</dbReference>
<proteinExistence type="predicted"/>
<dbReference type="AlphaFoldDB" id="A0A1I6SG95"/>
<dbReference type="STRING" id="306541.SAMN05421668_10929"/>
<feature type="region of interest" description="Disordered" evidence="1">
    <location>
        <begin position="124"/>
        <end position="146"/>
    </location>
</feature>
<dbReference type="PANTHER" id="PTHR37293:SF7">
    <property type="entry name" value="HYPOTHETICAL PHAGE PROTEIN"/>
    <property type="match status" value="1"/>
</dbReference>
<evidence type="ECO:0000313" key="4">
    <source>
        <dbReference type="EMBL" id="SFS76005.1"/>
    </source>
</evidence>
<reference evidence="3 6" key="2">
    <citation type="submission" date="2019-07" db="EMBL/GenBank/DDBJ databases">
        <title>Whole genome shotgun sequence of Halolactibacillus miurensis NBRC 100873.</title>
        <authorList>
            <person name="Hosoyama A."/>
            <person name="Uohara A."/>
            <person name="Ohji S."/>
            <person name="Ichikawa N."/>
        </authorList>
    </citation>
    <scope>NUCLEOTIDE SEQUENCE [LARGE SCALE GENOMIC DNA]</scope>
    <source>
        <strain evidence="3 6">NBRC 100873</strain>
    </source>
</reference>
<evidence type="ECO:0000313" key="6">
    <source>
        <dbReference type="Proteomes" id="UP000321773"/>
    </source>
</evidence>
<accession>A0A1I6SG95</accession>
<dbReference type="InterPro" id="IPR010056">
    <property type="entry name" value="Phage_rep_org__N"/>
</dbReference>
<evidence type="ECO:0000259" key="2">
    <source>
        <dbReference type="Pfam" id="PF09681"/>
    </source>
</evidence>
<feature type="domain" description="Phage replisome organiser N-terminal" evidence="2">
    <location>
        <begin position="6"/>
        <end position="126"/>
    </location>
</feature>
<protein>
    <submittedName>
        <fullName evidence="4">Phage replisome organizer, putative, N-terminal region</fullName>
    </submittedName>
</protein>
<evidence type="ECO:0000313" key="5">
    <source>
        <dbReference type="Proteomes" id="UP000199139"/>
    </source>
</evidence>
<dbReference type="Proteomes" id="UP000321773">
    <property type="component" value="Unassembled WGS sequence"/>
</dbReference>
<gene>
    <name evidence="3" type="ORF">HMI01_11130</name>
    <name evidence="4" type="ORF">SAMN05421668_10929</name>
</gene>
<dbReference type="EMBL" id="BJWJ01000008">
    <property type="protein sequence ID" value="GEM04125.1"/>
    <property type="molecule type" value="Genomic_DNA"/>
</dbReference>
<dbReference type="Pfam" id="PF09681">
    <property type="entry name" value="Phage_rep_org_N"/>
    <property type="match status" value="1"/>
</dbReference>
<name>A0A1I6SG95_9BACI</name>
<evidence type="ECO:0000256" key="1">
    <source>
        <dbReference type="SAM" id="MobiDB-lite"/>
    </source>
</evidence>
<dbReference type="OrthoDB" id="3199595at2"/>
<dbReference type="Proteomes" id="UP000199139">
    <property type="component" value="Unassembled WGS sequence"/>
</dbReference>
<keyword evidence="6" id="KW-1185">Reference proteome</keyword>
<sequence length="277" mass="32809">MSDIKWIKLSTQMFDDEKIRLIEKMPDADTILVVWIKLLSQAGKVNASGYIYLSENIPYSDEMLATIFDRPISTVRMALQTFVQFGMISIDEDNFIRVDNWDKHQNIEGMERVKKLNAERNKRYRERKKEQLEPPKEERDVSVTSRDGTDIDKELDIDIDKDINKEKDIVRDLFDHYLSQDIIQHKKLTNSMRSAVKARLKDYTFDELKQAITNYATVLNSDNYWFTHKYTFADLMRDKDIRKFVDEADPINNFAKDSYKQKTQRPTFDYNPDVDAF</sequence>
<dbReference type="RefSeq" id="WP_089853853.1">
    <property type="nucleotide sequence ID" value="NZ_BJWJ01000008.1"/>
</dbReference>
<dbReference type="NCBIfam" id="TIGR01714">
    <property type="entry name" value="phage_rep_org_N"/>
    <property type="match status" value="1"/>
</dbReference>
<evidence type="ECO:0000313" key="3">
    <source>
        <dbReference type="EMBL" id="GEM04125.1"/>
    </source>
</evidence>